<dbReference type="Gene3D" id="3.30.70.270">
    <property type="match status" value="1"/>
</dbReference>
<evidence type="ECO:0000256" key="5">
    <source>
        <dbReference type="ARBA" id="ARBA00022759"/>
    </source>
</evidence>
<sequence length="743" mass="84936">MIQAFVHQSHNQIPPVNNLDDILSDVEEEDKVYEAHPSLYLPLLCVANYLKHHLTKSALENHLFNVRLASHSNVKELSNQHNLLQMDSNFRGDLQSGGCYNKLKDKGIIDDLTITVIWNTDGAQPYQMSKNGIWPFMATINEAPYKLRRAYVILLALWFGNRKPPLHAFLDWIIKEWTRLEKDGINVKGLHYKVRVLVITTDTMARPLIRNTTQFNGEFGCDFCLHPGEQVSKGRGSTRIYLEKPEPYELRSMEQHKEDLKIVKATGKTCHGVCGPTPLSDLPGFDFIKAFVPEYMHSCCQGVFKLMIRLWTLPKFSKKPWSVRKKLQVLNSRLSKTKPPYEITRVMAALVDLSIWKASMFRAFVLFFVDFLEDILPKEYFNHFLNLSYGMFVLLQEKVSVSDVEKIQVLFRHFVIDFERLYGASHVGINVHFLTHLSQSVLDWGCLWTTSMFIPEWFNGVLMSLSNGTQAVADQMAANYLLKLAVREEAVTLTVAYGLGIRPDPDKINTVVNFPIPSSFNKSGEKLKCVRSFVGLCSYYRRFIPQFAQSAKPLTDLFKKGGCFAWEAPQEASFFALKQALARAAILAYPDFSRPFEIHPDPCDYGLGAVLLQRVDNVERPLAYASRLLSKREGNYSITEKECLALVWAVKKFRSYIWSMETLVVTDHHALCWLLTKKDLAGRLARLSLQLQEFLLRIAHRNGRLHSDADALSRYPTDAPQELDEELQCMFAALSVDLESKSD</sequence>
<dbReference type="GO" id="GO:0004519">
    <property type="term" value="F:endonuclease activity"/>
    <property type="evidence" value="ECO:0007669"/>
    <property type="project" value="UniProtKB-KW"/>
</dbReference>
<evidence type="ECO:0000313" key="10">
    <source>
        <dbReference type="Proteomes" id="UP000076858"/>
    </source>
</evidence>
<dbReference type="EMBL" id="LRGB01002674">
    <property type="protein sequence ID" value="KZS06572.1"/>
    <property type="molecule type" value="Genomic_DNA"/>
</dbReference>
<keyword evidence="3" id="KW-0548">Nucleotidyltransferase</keyword>
<evidence type="ECO:0000259" key="8">
    <source>
        <dbReference type="Pfam" id="PF17917"/>
    </source>
</evidence>
<evidence type="ECO:0000256" key="3">
    <source>
        <dbReference type="ARBA" id="ARBA00022695"/>
    </source>
</evidence>
<organism evidence="9 10">
    <name type="scientific">Daphnia magna</name>
    <dbReference type="NCBI Taxonomy" id="35525"/>
    <lineage>
        <taxon>Eukaryota</taxon>
        <taxon>Metazoa</taxon>
        <taxon>Ecdysozoa</taxon>
        <taxon>Arthropoda</taxon>
        <taxon>Crustacea</taxon>
        <taxon>Branchiopoda</taxon>
        <taxon>Diplostraca</taxon>
        <taxon>Cladocera</taxon>
        <taxon>Anomopoda</taxon>
        <taxon>Daphniidae</taxon>
        <taxon>Daphnia</taxon>
    </lineage>
</organism>
<dbReference type="SUPFAM" id="SSF56672">
    <property type="entry name" value="DNA/RNA polymerases"/>
    <property type="match status" value="1"/>
</dbReference>
<dbReference type="GO" id="GO:0003964">
    <property type="term" value="F:RNA-directed DNA polymerase activity"/>
    <property type="evidence" value="ECO:0007669"/>
    <property type="project" value="UniProtKB-KW"/>
</dbReference>
<reference evidence="9 10" key="1">
    <citation type="submission" date="2016-03" db="EMBL/GenBank/DDBJ databases">
        <title>EvidentialGene: Evidence-directed Construction of Genes on Genomes.</title>
        <authorList>
            <person name="Gilbert D.G."/>
            <person name="Choi J.-H."/>
            <person name="Mockaitis K."/>
            <person name="Colbourne J."/>
            <person name="Pfrender M."/>
        </authorList>
    </citation>
    <scope>NUCLEOTIDE SEQUENCE [LARGE SCALE GENOMIC DNA]</scope>
    <source>
        <strain evidence="9 10">Xinb3</strain>
        <tissue evidence="9">Complete organism</tissue>
    </source>
</reference>
<dbReference type="InterPro" id="IPR041373">
    <property type="entry name" value="RT_RNaseH"/>
</dbReference>
<feature type="domain" description="Reverse transcriptase RNase H-like" evidence="8">
    <location>
        <begin position="591"/>
        <end position="694"/>
    </location>
</feature>
<dbReference type="Proteomes" id="UP000076858">
    <property type="component" value="Unassembled WGS sequence"/>
</dbReference>
<keyword evidence="6" id="KW-0378">Hydrolase</keyword>
<dbReference type="FunFam" id="3.10.20.370:FF:000001">
    <property type="entry name" value="Retrovirus-related Pol polyprotein from transposon 17.6-like protein"/>
    <property type="match status" value="1"/>
</dbReference>
<evidence type="ECO:0000313" key="9">
    <source>
        <dbReference type="EMBL" id="KZS06572.1"/>
    </source>
</evidence>
<keyword evidence="4" id="KW-0540">Nuclease</keyword>
<dbReference type="FunFam" id="3.30.70.270:FF:000020">
    <property type="entry name" value="Transposon Tf2-6 polyprotein-like Protein"/>
    <property type="match status" value="1"/>
</dbReference>
<comment type="caution">
    <text evidence="9">The sequence shown here is derived from an EMBL/GenBank/DDBJ whole genome shotgun (WGS) entry which is preliminary data.</text>
</comment>
<dbReference type="InterPro" id="IPR050951">
    <property type="entry name" value="Retrovirus_Pol_polyprotein"/>
</dbReference>
<keyword evidence="2" id="KW-0808">Transferase</keyword>
<keyword evidence="7" id="KW-0695">RNA-directed DNA polymerase</keyword>
<keyword evidence="5" id="KW-0255">Endonuclease</keyword>
<dbReference type="PANTHER" id="PTHR37984:SF5">
    <property type="entry name" value="PROTEIN NYNRIN-LIKE"/>
    <property type="match status" value="1"/>
</dbReference>
<dbReference type="EC" id="2.7.7.49" evidence="1"/>
<evidence type="ECO:0000256" key="2">
    <source>
        <dbReference type="ARBA" id="ARBA00022679"/>
    </source>
</evidence>
<keyword evidence="10" id="KW-1185">Reference proteome</keyword>
<name>A0A164P6Z4_9CRUS</name>
<evidence type="ECO:0000256" key="1">
    <source>
        <dbReference type="ARBA" id="ARBA00012493"/>
    </source>
</evidence>
<evidence type="ECO:0000256" key="7">
    <source>
        <dbReference type="ARBA" id="ARBA00022918"/>
    </source>
</evidence>
<dbReference type="PANTHER" id="PTHR37984">
    <property type="entry name" value="PROTEIN CBG26694"/>
    <property type="match status" value="1"/>
</dbReference>
<accession>A0A164P6Z4</accession>
<dbReference type="OrthoDB" id="6382106at2759"/>
<proteinExistence type="predicted"/>
<dbReference type="GO" id="GO:0016787">
    <property type="term" value="F:hydrolase activity"/>
    <property type="evidence" value="ECO:0007669"/>
    <property type="project" value="UniProtKB-KW"/>
</dbReference>
<dbReference type="InterPro" id="IPR043502">
    <property type="entry name" value="DNA/RNA_pol_sf"/>
</dbReference>
<feature type="non-terminal residue" evidence="9">
    <location>
        <position position="743"/>
    </location>
</feature>
<evidence type="ECO:0000256" key="6">
    <source>
        <dbReference type="ARBA" id="ARBA00022801"/>
    </source>
</evidence>
<dbReference type="Gene3D" id="3.10.20.370">
    <property type="match status" value="1"/>
</dbReference>
<dbReference type="InterPro" id="IPR043128">
    <property type="entry name" value="Rev_trsase/Diguanyl_cyclase"/>
</dbReference>
<dbReference type="AlphaFoldDB" id="A0A164P6Z4"/>
<protein>
    <recommendedName>
        <fullName evidence="1">RNA-directed DNA polymerase</fullName>
        <ecNumber evidence="1">2.7.7.49</ecNumber>
    </recommendedName>
</protein>
<gene>
    <name evidence="9" type="ORF">APZ42_029911</name>
</gene>
<dbReference type="Pfam" id="PF17917">
    <property type="entry name" value="RT_RNaseH"/>
    <property type="match status" value="1"/>
</dbReference>
<evidence type="ECO:0000256" key="4">
    <source>
        <dbReference type="ARBA" id="ARBA00022722"/>
    </source>
</evidence>
<dbReference type="CDD" id="cd09274">
    <property type="entry name" value="RNase_HI_RT_Ty3"/>
    <property type="match status" value="1"/>
</dbReference>